<dbReference type="RefSeq" id="XP_052757542.1">
    <property type="nucleotide sequence ID" value="XM_052901582.1"/>
</dbReference>
<dbReference type="InterPro" id="IPR029058">
    <property type="entry name" value="AB_hydrolase_fold"/>
</dbReference>
<keyword evidence="6" id="KW-0479">Metal-binding</keyword>
<feature type="transmembrane region" description="Helical" evidence="15">
    <location>
        <begin position="30"/>
        <end position="52"/>
    </location>
</feature>
<keyword evidence="12 15" id="KW-0472">Membrane</keyword>
<protein>
    <recommendedName>
        <fullName evidence="14">sn-1-specific diacylglycerol lipase</fullName>
        <ecNumber evidence="14">3.1.1.116</ecNumber>
    </recommendedName>
</protein>
<dbReference type="EC" id="3.1.1.116" evidence="14"/>
<keyword evidence="3" id="KW-1003">Cell membrane</keyword>
<feature type="transmembrane region" description="Helical" evidence="15">
    <location>
        <begin position="72"/>
        <end position="91"/>
    </location>
</feature>
<proteinExistence type="predicted"/>
<dbReference type="Proteomes" id="UP001652740">
    <property type="component" value="Unplaced"/>
</dbReference>
<evidence type="ECO:0000256" key="4">
    <source>
        <dbReference type="ARBA" id="ARBA00022553"/>
    </source>
</evidence>
<evidence type="ECO:0000256" key="11">
    <source>
        <dbReference type="ARBA" id="ARBA00023098"/>
    </source>
</evidence>
<keyword evidence="17" id="KW-1185">Reference proteome</keyword>
<evidence type="ECO:0000256" key="2">
    <source>
        <dbReference type="ARBA" id="ARBA00004651"/>
    </source>
</evidence>
<keyword evidence="4" id="KW-0597">Phosphoprotein</keyword>
<feature type="domain" description="Fungal lipase-type" evidence="16">
    <location>
        <begin position="384"/>
        <end position="512"/>
    </location>
</feature>
<comment type="cofactor">
    <cofactor evidence="1">
        <name>Ca(2+)</name>
        <dbReference type="ChEBI" id="CHEBI:29108"/>
    </cofactor>
</comment>
<keyword evidence="7" id="KW-0378">Hydrolase</keyword>
<accession>A0ABM3N1T0</accession>
<evidence type="ECO:0000256" key="1">
    <source>
        <dbReference type="ARBA" id="ARBA00001913"/>
    </source>
</evidence>
<evidence type="ECO:0000256" key="10">
    <source>
        <dbReference type="ARBA" id="ARBA00022989"/>
    </source>
</evidence>
<keyword evidence="5 15" id="KW-0812">Transmembrane</keyword>
<reference evidence="18" key="1">
    <citation type="submission" date="2025-08" db="UniProtKB">
        <authorList>
            <consortium name="RefSeq"/>
        </authorList>
    </citation>
    <scope>IDENTIFICATION</scope>
    <source>
        <tissue evidence="18">Whole larvae</tissue>
    </source>
</reference>
<evidence type="ECO:0000256" key="13">
    <source>
        <dbReference type="ARBA" id="ARBA00024531"/>
    </source>
</evidence>
<dbReference type="Gene3D" id="3.40.50.1820">
    <property type="entry name" value="alpha/beta hydrolase"/>
    <property type="match status" value="1"/>
</dbReference>
<dbReference type="CDD" id="cd00519">
    <property type="entry name" value="Lipase_3"/>
    <property type="match status" value="1"/>
</dbReference>
<evidence type="ECO:0000313" key="18">
    <source>
        <dbReference type="RefSeq" id="XP_052757542.1"/>
    </source>
</evidence>
<evidence type="ECO:0000259" key="16">
    <source>
        <dbReference type="Pfam" id="PF01764"/>
    </source>
</evidence>
<dbReference type="SUPFAM" id="SSF53474">
    <property type="entry name" value="alpha/beta-Hydrolases"/>
    <property type="match status" value="1"/>
</dbReference>
<dbReference type="InterPro" id="IPR052214">
    <property type="entry name" value="DAG_Lipase-Related"/>
</dbReference>
<evidence type="ECO:0000256" key="7">
    <source>
        <dbReference type="ARBA" id="ARBA00022801"/>
    </source>
</evidence>
<dbReference type="Pfam" id="PF01764">
    <property type="entry name" value="Lipase_3"/>
    <property type="match status" value="1"/>
</dbReference>
<evidence type="ECO:0000256" key="8">
    <source>
        <dbReference type="ARBA" id="ARBA00022837"/>
    </source>
</evidence>
<evidence type="ECO:0000256" key="6">
    <source>
        <dbReference type="ARBA" id="ARBA00022723"/>
    </source>
</evidence>
<keyword evidence="10 15" id="KW-1133">Transmembrane helix</keyword>
<keyword evidence="9" id="KW-0442">Lipid degradation</keyword>
<comment type="catalytic activity">
    <reaction evidence="13">
        <text>a 1,2-diacyl-sn-glycerol + H2O = a 2-acylglycerol + a fatty acid + H(+)</text>
        <dbReference type="Rhea" id="RHEA:33275"/>
        <dbReference type="ChEBI" id="CHEBI:15377"/>
        <dbReference type="ChEBI" id="CHEBI:15378"/>
        <dbReference type="ChEBI" id="CHEBI:17389"/>
        <dbReference type="ChEBI" id="CHEBI:17815"/>
        <dbReference type="ChEBI" id="CHEBI:28868"/>
        <dbReference type="EC" id="3.1.1.116"/>
    </reaction>
    <physiologicalReaction direction="left-to-right" evidence="13">
        <dbReference type="Rhea" id="RHEA:33276"/>
    </physiologicalReaction>
</comment>
<feature type="transmembrane region" description="Helical" evidence="15">
    <location>
        <begin position="111"/>
        <end position="137"/>
    </location>
</feature>
<gene>
    <name evidence="18" type="primary">LOC113514022</name>
</gene>
<organism evidence="17 18">
    <name type="scientific">Galleria mellonella</name>
    <name type="common">Greater wax moth</name>
    <dbReference type="NCBI Taxonomy" id="7137"/>
    <lineage>
        <taxon>Eukaryota</taxon>
        <taxon>Metazoa</taxon>
        <taxon>Ecdysozoa</taxon>
        <taxon>Arthropoda</taxon>
        <taxon>Hexapoda</taxon>
        <taxon>Insecta</taxon>
        <taxon>Pterygota</taxon>
        <taxon>Neoptera</taxon>
        <taxon>Endopterygota</taxon>
        <taxon>Lepidoptera</taxon>
        <taxon>Glossata</taxon>
        <taxon>Ditrysia</taxon>
        <taxon>Pyraloidea</taxon>
        <taxon>Pyralidae</taxon>
        <taxon>Galleriinae</taxon>
        <taxon>Galleria</taxon>
    </lineage>
</organism>
<evidence type="ECO:0000256" key="14">
    <source>
        <dbReference type="ARBA" id="ARBA00026104"/>
    </source>
</evidence>
<sequence length="664" mass="75579">MNSCNQYMAIFRMPAIRMLGRKWLFASDDLVFPCVIELPFRIVWLVLMAIVVAHENTWQCNTTGFDEVFMQLYMRGTLALQAAMVLLLPILAQQSAKGTITTDRKLVVPLIYINMFMTLLELLLNVLGTVWMFSDAIECNTTHIFSSRVIYYLIIFTWVRMAILPITIYSLYDPLGAIDYDSIQDENTRVWYNRKLVESWVWRLKWALLLLERNEQSKEAIEETARLLAALYRSTDLVLSDIFAGCVLLRIRQKRLTKIADSNENEMEHYSTDVNKVLADIPEWMQIEDAYRYLKLSVAAYGWLYVLYRNLCTWLCLLTPYLQCCGGNLRDVDVDGDNCCMCNYAGLKYVSKVDDSDIVYVSFTNKVFEVAFFVIADHEGKNIVVTIRGTISLPDMFTDLAGGSDEFVVEGLPEGSRGHKGMVLSASKTMQTLQPVLEKAFQKYPDYGLIVTGHSLGAGVAALLGIMLKPKYPKVKVFAFSGPAGLLSREAAKYTESFVWTIGLGDDLVMRLGVLSVQDFRDKLIQSLHATRLPKYRIILKSIRYAFFSIPESDLDSAWENSDDLESHLLHAPNLPRAFPETDRLFIAGRVLHIRRHKPDRKSGKQEPKYSIKWAIPDDFNVVQVMPRMLLDHLPENVYDAVKSVVSESRTSASRSVQVAVIAQ</sequence>
<evidence type="ECO:0000256" key="3">
    <source>
        <dbReference type="ARBA" id="ARBA00022475"/>
    </source>
</evidence>
<keyword evidence="8" id="KW-0106">Calcium</keyword>
<evidence type="ECO:0000313" key="17">
    <source>
        <dbReference type="Proteomes" id="UP001652740"/>
    </source>
</evidence>
<keyword evidence="11" id="KW-0443">Lipid metabolism</keyword>
<dbReference type="PANTHER" id="PTHR45792:SF2">
    <property type="entry name" value="DIACYLGLYCEROL LIPASE-BETA"/>
    <property type="match status" value="1"/>
</dbReference>
<feature type="transmembrane region" description="Helical" evidence="15">
    <location>
        <begin position="149"/>
        <end position="172"/>
    </location>
</feature>
<evidence type="ECO:0000256" key="12">
    <source>
        <dbReference type="ARBA" id="ARBA00023136"/>
    </source>
</evidence>
<name>A0ABM3N1T0_GALME</name>
<dbReference type="InterPro" id="IPR002921">
    <property type="entry name" value="Fungal_lipase-type"/>
</dbReference>
<evidence type="ECO:0000256" key="9">
    <source>
        <dbReference type="ARBA" id="ARBA00022963"/>
    </source>
</evidence>
<dbReference type="PANTHER" id="PTHR45792">
    <property type="entry name" value="DIACYLGLYCEROL LIPASE HOMOLOG-RELATED"/>
    <property type="match status" value="1"/>
</dbReference>
<dbReference type="GeneID" id="113514022"/>
<evidence type="ECO:0000256" key="5">
    <source>
        <dbReference type="ARBA" id="ARBA00022692"/>
    </source>
</evidence>
<comment type="subcellular location">
    <subcellularLocation>
        <location evidence="2">Cell membrane</location>
        <topology evidence="2">Multi-pass membrane protein</topology>
    </subcellularLocation>
</comment>
<evidence type="ECO:0000256" key="15">
    <source>
        <dbReference type="SAM" id="Phobius"/>
    </source>
</evidence>